<dbReference type="Gene3D" id="2.20.25.10">
    <property type="match status" value="1"/>
</dbReference>
<keyword evidence="3" id="KW-1185">Reference proteome</keyword>
<gene>
    <name evidence="2" type="ORF">C4B60_07230</name>
</gene>
<accession>A0A2S5GC65</accession>
<sequence length="138" mass="14610">MPVLTSAATAQGGREGVVRSSDDLIHLELGMPKDGGGAVGKSNPEQLFAAGYASCFDGAFNLIAKKAKKDVESSTTAHVSLEKDPEDDGFKISVKLAVEVKGVSQEEAEDLLQKAHEFCPYSKATRGNIEVDLEITAE</sequence>
<reference evidence="2 3" key="1">
    <citation type="submission" date="2018-02" db="EMBL/GenBank/DDBJ databases">
        <title>Jeotgalibacillus proteolyticum sp. nov. a protease producing bacterium isolated from ocean sediments of Laizhou Bay.</title>
        <authorList>
            <person name="Li Y."/>
        </authorList>
    </citation>
    <scope>NUCLEOTIDE SEQUENCE [LARGE SCALE GENOMIC DNA]</scope>
    <source>
        <strain evidence="2 3">22-7</strain>
    </source>
</reference>
<dbReference type="InterPro" id="IPR003718">
    <property type="entry name" value="OsmC/Ohr_fam"/>
</dbReference>
<comment type="similarity">
    <text evidence="1">Belongs to the OsmC/Ohr family.</text>
</comment>
<evidence type="ECO:0000313" key="2">
    <source>
        <dbReference type="EMBL" id="PPA70586.1"/>
    </source>
</evidence>
<dbReference type="SUPFAM" id="SSF82784">
    <property type="entry name" value="OsmC-like"/>
    <property type="match status" value="1"/>
</dbReference>
<evidence type="ECO:0000313" key="3">
    <source>
        <dbReference type="Proteomes" id="UP000239047"/>
    </source>
</evidence>
<dbReference type="EMBL" id="PREZ01000003">
    <property type="protein sequence ID" value="PPA70586.1"/>
    <property type="molecule type" value="Genomic_DNA"/>
</dbReference>
<dbReference type="GO" id="GO:0006979">
    <property type="term" value="P:response to oxidative stress"/>
    <property type="evidence" value="ECO:0007669"/>
    <property type="project" value="InterPro"/>
</dbReference>
<dbReference type="Proteomes" id="UP000239047">
    <property type="component" value="Unassembled WGS sequence"/>
</dbReference>
<dbReference type="OrthoDB" id="9797508at2"/>
<comment type="caution">
    <text evidence="2">The sequence shown here is derived from an EMBL/GenBank/DDBJ whole genome shotgun (WGS) entry which is preliminary data.</text>
</comment>
<dbReference type="AlphaFoldDB" id="A0A2S5GC65"/>
<dbReference type="Pfam" id="PF02566">
    <property type="entry name" value="OsmC"/>
    <property type="match status" value="1"/>
</dbReference>
<evidence type="ECO:0000256" key="1">
    <source>
        <dbReference type="ARBA" id="ARBA00007378"/>
    </source>
</evidence>
<dbReference type="PANTHER" id="PTHR33797">
    <property type="entry name" value="ORGANIC HYDROPEROXIDE RESISTANCE PROTEIN-LIKE"/>
    <property type="match status" value="1"/>
</dbReference>
<protein>
    <submittedName>
        <fullName evidence="2">Organic hydroperoxide resistance protein OhrA</fullName>
    </submittedName>
</protein>
<proteinExistence type="inferred from homology"/>
<dbReference type="RefSeq" id="WP_104057337.1">
    <property type="nucleotide sequence ID" value="NZ_PREZ01000003.1"/>
</dbReference>
<dbReference type="InterPro" id="IPR015946">
    <property type="entry name" value="KH_dom-like_a/b"/>
</dbReference>
<dbReference type="PANTHER" id="PTHR33797:SF2">
    <property type="entry name" value="ORGANIC HYDROPEROXIDE RESISTANCE PROTEIN-LIKE"/>
    <property type="match status" value="1"/>
</dbReference>
<dbReference type="Gene3D" id="3.30.300.20">
    <property type="match status" value="1"/>
</dbReference>
<dbReference type="NCBIfam" id="TIGR03561">
    <property type="entry name" value="organ_hyd_perox"/>
    <property type="match status" value="1"/>
</dbReference>
<organism evidence="2 3">
    <name type="scientific">Jeotgalibacillus proteolyticus</name>
    <dbReference type="NCBI Taxonomy" id="2082395"/>
    <lineage>
        <taxon>Bacteria</taxon>
        <taxon>Bacillati</taxon>
        <taxon>Bacillota</taxon>
        <taxon>Bacilli</taxon>
        <taxon>Bacillales</taxon>
        <taxon>Caryophanaceae</taxon>
        <taxon>Jeotgalibacillus</taxon>
    </lineage>
</organism>
<dbReference type="InterPro" id="IPR019953">
    <property type="entry name" value="OHR"/>
</dbReference>
<name>A0A2S5GC65_9BACL</name>
<dbReference type="InterPro" id="IPR036102">
    <property type="entry name" value="OsmC/Ohrsf"/>
</dbReference>